<organism evidence="3 4">
    <name type="scientific">Trifolium medium</name>
    <dbReference type="NCBI Taxonomy" id="97028"/>
    <lineage>
        <taxon>Eukaryota</taxon>
        <taxon>Viridiplantae</taxon>
        <taxon>Streptophyta</taxon>
        <taxon>Embryophyta</taxon>
        <taxon>Tracheophyta</taxon>
        <taxon>Spermatophyta</taxon>
        <taxon>Magnoliopsida</taxon>
        <taxon>eudicotyledons</taxon>
        <taxon>Gunneridae</taxon>
        <taxon>Pentapetalae</taxon>
        <taxon>rosids</taxon>
        <taxon>fabids</taxon>
        <taxon>Fabales</taxon>
        <taxon>Fabaceae</taxon>
        <taxon>Papilionoideae</taxon>
        <taxon>50 kb inversion clade</taxon>
        <taxon>NPAAA clade</taxon>
        <taxon>Hologalegina</taxon>
        <taxon>IRL clade</taxon>
        <taxon>Trifolieae</taxon>
        <taxon>Trifolium</taxon>
    </lineage>
</organism>
<comment type="caution">
    <text evidence="3">The sequence shown here is derived from an EMBL/GenBank/DDBJ whole genome shotgun (WGS) entry which is preliminary data.</text>
</comment>
<keyword evidence="1" id="KW-0547">Nucleotide-binding</keyword>
<feature type="non-terminal residue" evidence="3">
    <location>
        <position position="1"/>
    </location>
</feature>
<name>A0A392RQU0_9FABA</name>
<dbReference type="Gene3D" id="3.90.640.10">
    <property type="entry name" value="Actin, Chain A, domain 4"/>
    <property type="match status" value="1"/>
</dbReference>
<dbReference type="InterPro" id="IPR013126">
    <property type="entry name" value="Hsp_70_fam"/>
</dbReference>
<evidence type="ECO:0000256" key="1">
    <source>
        <dbReference type="ARBA" id="ARBA00022741"/>
    </source>
</evidence>
<dbReference type="InterPro" id="IPR043129">
    <property type="entry name" value="ATPase_NBD"/>
</dbReference>
<dbReference type="Pfam" id="PF00012">
    <property type="entry name" value="HSP70"/>
    <property type="match status" value="1"/>
</dbReference>
<keyword evidence="4" id="KW-1185">Reference proteome</keyword>
<reference evidence="3 4" key="1">
    <citation type="journal article" date="2018" name="Front. Plant Sci.">
        <title>Red Clover (Trifolium pratense) and Zigzag Clover (T. medium) - A Picture of Genomic Similarities and Differences.</title>
        <authorList>
            <person name="Dluhosova J."/>
            <person name="Istvanek J."/>
            <person name="Nedelnik J."/>
            <person name="Repkova J."/>
        </authorList>
    </citation>
    <scope>NUCLEOTIDE SEQUENCE [LARGE SCALE GENOMIC DNA]</scope>
    <source>
        <strain evidence="4">cv. 10/8</strain>
        <tissue evidence="3">Leaf</tissue>
    </source>
</reference>
<dbReference type="GO" id="GO:0005524">
    <property type="term" value="F:ATP binding"/>
    <property type="evidence" value="ECO:0007669"/>
    <property type="project" value="UniProtKB-KW"/>
</dbReference>
<keyword evidence="2" id="KW-0067">ATP-binding</keyword>
<dbReference type="AlphaFoldDB" id="A0A392RQU0"/>
<proteinExistence type="predicted"/>
<protein>
    <submittedName>
        <fullName evidence="3">Heat-shock protein</fullName>
    </submittedName>
</protein>
<dbReference type="GO" id="GO:0140662">
    <property type="term" value="F:ATP-dependent protein folding chaperone"/>
    <property type="evidence" value="ECO:0007669"/>
    <property type="project" value="InterPro"/>
</dbReference>
<dbReference type="PANTHER" id="PTHR19375">
    <property type="entry name" value="HEAT SHOCK PROTEIN 70KDA"/>
    <property type="match status" value="1"/>
</dbReference>
<dbReference type="SUPFAM" id="SSF53067">
    <property type="entry name" value="Actin-like ATPase domain"/>
    <property type="match status" value="1"/>
</dbReference>
<accession>A0A392RQU0</accession>
<sequence>DLGARTFNVSIITLKDDKFEIKAMAETTLGGEDFDQRMVKHFVKEFERRHKKDISGNSRALRRVLTYMPQLLELCLSNSTWTSLKSV</sequence>
<dbReference type="Proteomes" id="UP000265520">
    <property type="component" value="Unassembled WGS sequence"/>
</dbReference>
<evidence type="ECO:0000313" key="4">
    <source>
        <dbReference type="Proteomes" id="UP000265520"/>
    </source>
</evidence>
<evidence type="ECO:0000256" key="2">
    <source>
        <dbReference type="ARBA" id="ARBA00022840"/>
    </source>
</evidence>
<dbReference type="Gene3D" id="3.30.420.40">
    <property type="match status" value="1"/>
</dbReference>
<evidence type="ECO:0000313" key="3">
    <source>
        <dbReference type="EMBL" id="MCI39001.1"/>
    </source>
</evidence>
<dbReference type="EMBL" id="LXQA010262467">
    <property type="protein sequence ID" value="MCI39001.1"/>
    <property type="molecule type" value="Genomic_DNA"/>
</dbReference>